<name>A0A8T4JAK6_9ACTN</name>
<comment type="caution">
    <text evidence="2">The sequence shown here is derived from an EMBL/GenBank/DDBJ whole genome shotgun (WGS) entry which is preliminary data.</text>
</comment>
<evidence type="ECO:0000313" key="3">
    <source>
        <dbReference type="Proteomes" id="UP000675554"/>
    </source>
</evidence>
<dbReference type="InterPro" id="IPR022567">
    <property type="entry name" value="DUF3459"/>
</dbReference>
<dbReference type="Proteomes" id="UP000675554">
    <property type="component" value="Unassembled WGS sequence"/>
</dbReference>
<dbReference type="GO" id="GO:0016798">
    <property type="term" value="F:hydrolase activity, acting on glycosyl bonds"/>
    <property type="evidence" value="ECO:0007669"/>
    <property type="project" value="UniProtKB-KW"/>
</dbReference>
<feature type="non-terminal residue" evidence="2">
    <location>
        <position position="95"/>
    </location>
</feature>
<sequence>RAETGVRAAQLQRGAGDEVTWLAAPEGVLAFRRGDLVCTANTGTLPAPLPPGLGKLLLASGPYDGGGAALPADTTAWWTVAGPGGSGAGSVPVLA</sequence>
<dbReference type="Pfam" id="PF11941">
    <property type="entry name" value="DUF3459"/>
    <property type="match status" value="1"/>
</dbReference>
<reference evidence="2" key="1">
    <citation type="submission" date="2021-04" db="EMBL/GenBank/DDBJ databases">
        <title>Sequencing of actinobacteria type strains.</title>
        <authorList>
            <person name="Nguyen G.-S."/>
            <person name="Wentzel A."/>
        </authorList>
    </citation>
    <scope>NUCLEOTIDE SEQUENCE</scope>
    <source>
        <strain evidence="2">DSM 42095</strain>
    </source>
</reference>
<protein>
    <submittedName>
        <fullName evidence="2">DUF3459 domain-containing protein</fullName>
    </submittedName>
</protein>
<evidence type="ECO:0000259" key="1">
    <source>
        <dbReference type="Pfam" id="PF11941"/>
    </source>
</evidence>
<dbReference type="AlphaFoldDB" id="A0A8T4JAK6"/>
<accession>A0A8T4JAK6</accession>
<dbReference type="EMBL" id="JAGSMN010001635">
    <property type="protein sequence ID" value="MBR7678614.1"/>
    <property type="molecule type" value="Genomic_DNA"/>
</dbReference>
<feature type="non-terminal residue" evidence="2">
    <location>
        <position position="1"/>
    </location>
</feature>
<proteinExistence type="predicted"/>
<gene>
    <name evidence="2" type="ORF">KDA82_37775</name>
</gene>
<feature type="domain" description="DUF3459" evidence="1">
    <location>
        <begin position="29"/>
        <end position="77"/>
    </location>
</feature>
<evidence type="ECO:0000313" key="2">
    <source>
        <dbReference type="EMBL" id="MBR7678614.1"/>
    </source>
</evidence>
<keyword evidence="3" id="KW-1185">Reference proteome</keyword>
<organism evidence="2 3">
    <name type="scientific">Streptomyces daliensis</name>
    <dbReference type="NCBI Taxonomy" id="299421"/>
    <lineage>
        <taxon>Bacteria</taxon>
        <taxon>Bacillati</taxon>
        <taxon>Actinomycetota</taxon>
        <taxon>Actinomycetes</taxon>
        <taxon>Kitasatosporales</taxon>
        <taxon>Streptomycetaceae</taxon>
        <taxon>Streptomyces</taxon>
    </lineage>
</organism>